<feature type="transmembrane region" description="Helical" evidence="7">
    <location>
        <begin position="12"/>
        <end position="34"/>
    </location>
</feature>
<dbReference type="PROSITE" id="PS50885">
    <property type="entry name" value="HAMP"/>
    <property type="match status" value="1"/>
</dbReference>
<keyword evidence="11" id="KW-1185">Reference proteome</keyword>
<dbReference type="SMART" id="SM00283">
    <property type="entry name" value="MA"/>
    <property type="match status" value="1"/>
</dbReference>
<dbReference type="SUPFAM" id="SSF58104">
    <property type="entry name" value="Methyl-accepting chemotaxis protein (MCP) signaling domain"/>
    <property type="match status" value="1"/>
</dbReference>
<accession>A0A7X0SRG5</accession>
<evidence type="ECO:0000259" key="9">
    <source>
        <dbReference type="PROSITE" id="PS50885"/>
    </source>
</evidence>
<gene>
    <name evidence="10" type="ORF">H7C18_16525</name>
</gene>
<keyword evidence="7" id="KW-1133">Transmembrane helix</keyword>
<proteinExistence type="inferred from homology"/>
<sequence length="659" mass="70120">MNSRKRGVSLRYQIVVLMIVLLLLPLGALGWNYYQTMSSDLKGIERSHAMDVSESAGKLLDQLGEQLSGSVITNANWEDARAAMEKKDVAWLKENMDVSVGIIPHVDFMADLALDGTVISQKGDVKEFTGKLDNAELLSKVKEKSDIYGMVETSKGLAIVAMSMVTDEERTKPPAGILLFGRLLDSEALAGIGGLLNGEMALRSVDGQFLSTDPKLLTEAEMPAASEKPVFRSANRNGTRYSEVVSRQPGIAGQPVADVWTVLPAEASAAVSKEIGRLSLEAGILACALIALIALVLHRRIVLPLSRFDRFLRSVTDGNLQGDLAGKDSRRSDEIGSIAFALGEMVRHLKAIISGVRETAAVASASAAALSEEADRAAEGAHRISESMQEVAAGAESQKEGMNRGAEVTRGILDGILTIGERTASVAAAAQQSNRQAEQGNGTVRGAIGQMEKIAGTVETSVRETHALVEQSAAIGKMAEAISQIASRTNILALNANIEASRAGEQGKGFAVVAGEIRKLAQQSDETAADIAAMAERIAGSIGHVASRIDEGDREVREGMQLVQEAGRAFEDISSGIAGMEEELREMASESREIGVRSEELAALVEQTEAISESSAERSTDVAGIADSQMGAVRRVADAMAELAKRIRDLETAVKRFRE</sequence>
<organism evidence="10 11">
    <name type="scientific">Cohnella zeiphila</name>
    <dbReference type="NCBI Taxonomy" id="2761120"/>
    <lineage>
        <taxon>Bacteria</taxon>
        <taxon>Bacillati</taxon>
        <taxon>Bacillota</taxon>
        <taxon>Bacilli</taxon>
        <taxon>Bacillales</taxon>
        <taxon>Paenibacillaceae</taxon>
        <taxon>Cohnella</taxon>
    </lineage>
</organism>
<dbReference type="Gene3D" id="1.10.287.950">
    <property type="entry name" value="Methyl-accepting chemotaxis protein"/>
    <property type="match status" value="1"/>
</dbReference>
<reference evidence="10 11" key="1">
    <citation type="submission" date="2020-08" db="EMBL/GenBank/DDBJ databases">
        <title>Cohnella phylogeny.</title>
        <authorList>
            <person name="Dunlap C."/>
        </authorList>
    </citation>
    <scope>NUCLEOTIDE SEQUENCE [LARGE SCALE GENOMIC DNA]</scope>
    <source>
        <strain evidence="10 11">CBP 2801</strain>
    </source>
</reference>
<feature type="domain" description="Methyl-accepting transducer" evidence="8">
    <location>
        <begin position="373"/>
        <end position="609"/>
    </location>
</feature>
<dbReference type="PROSITE" id="PS50111">
    <property type="entry name" value="CHEMOTAXIS_TRANSDUC_2"/>
    <property type="match status" value="1"/>
</dbReference>
<dbReference type="InterPro" id="IPR007892">
    <property type="entry name" value="CHASE4"/>
</dbReference>
<dbReference type="Pfam" id="PF05228">
    <property type="entry name" value="CHASE4"/>
    <property type="match status" value="1"/>
</dbReference>
<dbReference type="Pfam" id="PF00015">
    <property type="entry name" value="MCPsignal"/>
    <property type="match status" value="1"/>
</dbReference>
<name>A0A7X0SRG5_9BACL</name>
<keyword evidence="7" id="KW-0812">Transmembrane</keyword>
<keyword evidence="2" id="KW-1003">Cell membrane</keyword>
<feature type="domain" description="HAMP" evidence="9">
    <location>
        <begin position="299"/>
        <end position="354"/>
    </location>
</feature>
<evidence type="ECO:0000256" key="2">
    <source>
        <dbReference type="ARBA" id="ARBA00022475"/>
    </source>
</evidence>
<dbReference type="PANTHER" id="PTHR32089:SF112">
    <property type="entry name" value="LYSOZYME-LIKE PROTEIN-RELATED"/>
    <property type="match status" value="1"/>
</dbReference>
<evidence type="ECO:0000256" key="4">
    <source>
        <dbReference type="ARBA" id="ARBA00023224"/>
    </source>
</evidence>
<dbReference type="Proteomes" id="UP000564644">
    <property type="component" value="Unassembled WGS sequence"/>
</dbReference>
<evidence type="ECO:0000313" key="11">
    <source>
        <dbReference type="Proteomes" id="UP000564644"/>
    </source>
</evidence>
<dbReference type="GO" id="GO:0007165">
    <property type="term" value="P:signal transduction"/>
    <property type="evidence" value="ECO:0007669"/>
    <property type="project" value="UniProtKB-KW"/>
</dbReference>
<keyword evidence="4 6" id="KW-0807">Transducer</keyword>
<dbReference type="PANTHER" id="PTHR32089">
    <property type="entry name" value="METHYL-ACCEPTING CHEMOTAXIS PROTEIN MCPB"/>
    <property type="match status" value="1"/>
</dbReference>
<evidence type="ECO:0000256" key="5">
    <source>
        <dbReference type="ARBA" id="ARBA00029447"/>
    </source>
</evidence>
<evidence type="ECO:0000256" key="7">
    <source>
        <dbReference type="SAM" id="Phobius"/>
    </source>
</evidence>
<comment type="subcellular location">
    <subcellularLocation>
        <location evidence="1">Cell membrane</location>
    </subcellularLocation>
</comment>
<evidence type="ECO:0000256" key="6">
    <source>
        <dbReference type="PROSITE-ProRule" id="PRU00284"/>
    </source>
</evidence>
<dbReference type="AlphaFoldDB" id="A0A7X0SRG5"/>
<protein>
    <recommendedName>
        <fullName evidence="12">Methyl-accepting chemotaxis protein</fullName>
    </recommendedName>
</protein>
<dbReference type="RefSeq" id="WP_185130188.1">
    <property type="nucleotide sequence ID" value="NZ_JACJVO010000020.1"/>
</dbReference>
<dbReference type="InterPro" id="IPR003660">
    <property type="entry name" value="HAMP_dom"/>
</dbReference>
<evidence type="ECO:0000256" key="1">
    <source>
        <dbReference type="ARBA" id="ARBA00004236"/>
    </source>
</evidence>
<evidence type="ECO:0000313" key="10">
    <source>
        <dbReference type="EMBL" id="MBB6732528.1"/>
    </source>
</evidence>
<evidence type="ECO:0000256" key="3">
    <source>
        <dbReference type="ARBA" id="ARBA00023136"/>
    </source>
</evidence>
<dbReference type="EMBL" id="JACJVO010000020">
    <property type="protein sequence ID" value="MBB6732528.1"/>
    <property type="molecule type" value="Genomic_DNA"/>
</dbReference>
<comment type="caution">
    <text evidence="10">The sequence shown here is derived from an EMBL/GenBank/DDBJ whole genome shotgun (WGS) entry which is preliminary data.</text>
</comment>
<comment type="similarity">
    <text evidence="5">Belongs to the methyl-accepting chemotaxis (MCP) protein family.</text>
</comment>
<evidence type="ECO:0000259" key="8">
    <source>
        <dbReference type="PROSITE" id="PS50111"/>
    </source>
</evidence>
<evidence type="ECO:0008006" key="12">
    <source>
        <dbReference type="Google" id="ProtNLM"/>
    </source>
</evidence>
<dbReference type="InterPro" id="IPR004089">
    <property type="entry name" value="MCPsignal_dom"/>
</dbReference>
<dbReference type="SMART" id="SM00304">
    <property type="entry name" value="HAMP"/>
    <property type="match status" value="1"/>
</dbReference>
<keyword evidence="3 7" id="KW-0472">Membrane</keyword>
<dbReference type="GO" id="GO:0005886">
    <property type="term" value="C:plasma membrane"/>
    <property type="evidence" value="ECO:0007669"/>
    <property type="project" value="UniProtKB-SubCell"/>
</dbReference>